<evidence type="ECO:0000256" key="1">
    <source>
        <dbReference type="SAM" id="MobiDB-lite"/>
    </source>
</evidence>
<dbReference type="EMBL" id="AP024237">
    <property type="protein sequence ID" value="BCO36489.1"/>
    <property type="molecule type" value="Genomic_DNA"/>
</dbReference>
<evidence type="ECO:0000313" key="3">
    <source>
        <dbReference type="Proteomes" id="UP000595446"/>
    </source>
</evidence>
<feature type="region of interest" description="Disordered" evidence="1">
    <location>
        <begin position="1"/>
        <end position="20"/>
    </location>
</feature>
<feature type="compositionally biased region" description="Basic and acidic residues" evidence="1">
    <location>
        <begin position="1"/>
        <end position="16"/>
    </location>
</feature>
<name>A0A7R7YS52_9MYCO</name>
<keyword evidence="3" id="KW-1185">Reference proteome</keyword>
<protein>
    <submittedName>
        <fullName evidence="2">Uncharacterized protein</fullName>
    </submittedName>
</protein>
<accession>A0A7R7YS52</accession>
<dbReference type="Proteomes" id="UP000595446">
    <property type="component" value="Chromosome"/>
</dbReference>
<reference evidence="2 3" key="1">
    <citation type="submission" date="2020-12" db="EMBL/GenBank/DDBJ databases">
        <title>Complete genome sequence of Mycobacterium heckeshornense JCM 15655T, closely related to a pathogenic non-tuberculous mycobacterial species Mycobacterium xenopi.</title>
        <authorList>
            <person name="Yoshida M."/>
            <person name="Fukano H."/>
            <person name="Asakura T."/>
            <person name="Suzuki M."/>
            <person name="Hoshino Y."/>
        </authorList>
    </citation>
    <scope>NUCLEOTIDE SEQUENCE [LARGE SCALE GENOMIC DNA]</scope>
    <source>
        <strain evidence="2 3">JCM 15655</strain>
    </source>
</reference>
<dbReference type="AlphaFoldDB" id="A0A7R7YS52"/>
<sequence length="39" mass="3718">MPSHGVPEERAARAADDTPAARIGAANAAAGSSSAIRGG</sequence>
<gene>
    <name evidence="2" type="ORF">MHEC_29220</name>
</gene>
<proteinExistence type="predicted"/>
<organism evidence="2 3">
    <name type="scientific">Mycobacterium heckeshornense</name>
    <dbReference type="NCBI Taxonomy" id="110505"/>
    <lineage>
        <taxon>Bacteria</taxon>
        <taxon>Bacillati</taxon>
        <taxon>Actinomycetota</taxon>
        <taxon>Actinomycetes</taxon>
        <taxon>Mycobacteriales</taxon>
        <taxon>Mycobacteriaceae</taxon>
        <taxon>Mycobacterium</taxon>
    </lineage>
</organism>
<evidence type="ECO:0000313" key="2">
    <source>
        <dbReference type="EMBL" id="BCO36489.1"/>
    </source>
</evidence>